<proteinExistence type="predicted"/>
<accession>G3GRT5</accession>
<organism evidence="2 3">
    <name type="scientific">Cricetulus griseus</name>
    <name type="common">Chinese hamster</name>
    <name type="synonym">Cricetulus barabensis griseus</name>
    <dbReference type="NCBI Taxonomy" id="10029"/>
    <lineage>
        <taxon>Eukaryota</taxon>
        <taxon>Metazoa</taxon>
        <taxon>Chordata</taxon>
        <taxon>Craniata</taxon>
        <taxon>Vertebrata</taxon>
        <taxon>Euteleostomi</taxon>
        <taxon>Mammalia</taxon>
        <taxon>Eutheria</taxon>
        <taxon>Euarchontoglires</taxon>
        <taxon>Glires</taxon>
        <taxon>Rodentia</taxon>
        <taxon>Myomorpha</taxon>
        <taxon>Muroidea</taxon>
        <taxon>Cricetidae</taxon>
        <taxon>Cricetinae</taxon>
        <taxon>Cricetulus</taxon>
    </lineage>
</organism>
<sequence>MGSHPFLLSNHICSSVKPPARPSQSSRGAMLSQLPDLGSADSASWLMQIPQMQTEHSGCNRQIWGSKEGSGAFEVAGATRQSQGLSNMSSLYLMPLSVLRRMA</sequence>
<evidence type="ECO:0000256" key="1">
    <source>
        <dbReference type="SAM" id="MobiDB-lite"/>
    </source>
</evidence>
<evidence type="ECO:0000313" key="3">
    <source>
        <dbReference type="Proteomes" id="UP000001075"/>
    </source>
</evidence>
<dbReference type="InParanoid" id="G3GRT5"/>
<dbReference type="EMBL" id="JH000004">
    <property type="protein sequence ID" value="EGV94079.1"/>
    <property type="molecule type" value="Genomic_DNA"/>
</dbReference>
<protein>
    <submittedName>
        <fullName evidence="2">Uncharacterized protein</fullName>
    </submittedName>
</protein>
<name>G3GRT5_CRIGR</name>
<dbReference type="AlphaFoldDB" id="G3GRT5"/>
<dbReference type="Proteomes" id="UP000001075">
    <property type="component" value="Unassembled WGS sequence"/>
</dbReference>
<evidence type="ECO:0000313" key="2">
    <source>
        <dbReference type="EMBL" id="EGV94079.1"/>
    </source>
</evidence>
<feature type="region of interest" description="Disordered" evidence="1">
    <location>
        <begin position="16"/>
        <end position="35"/>
    </location>
</feature>
<reference evidence="3" key="1">
    <citation type="journal article" date="2011" name="Nat. Biotechnol.">
        <title>The genomic sequence of the Chinese hamster ovary (CHO)-K1 cell line.</title>
        <authorList>
            <person name="Xu X."/>
            <person name="Nagarajan H."/>
            <person name="Lewis N.E."/>
            <person name="Pan S."/>
            <person name="Cai Z."/>
            <person name="Liu X."/>
            <person name="Chen W."/>
            <person name="Xie M."/>
            <person name="Wang W."/>
            <person name="Hammond S."/>
            <person name="Andersen M.R."/>
            <person name="Neff N."/>
            <person name="Passarelli B."/>
            <person name="Koh W."/>
            <person name="Fan H.C."/>
            <person name="Wang J."/>
            <person name="Gui Y."/>
            <person name="Lee K.H."/>
            <person name="Betenbaugh M.J."/>
            <person name="Quake S.R."/>
            <person name="Famili I."/>
            <person name="Palsson B.O."/>
            <person name="Wang J."/>
        </authorList>
    </citation>
    <scope>NUCLEOTIDE SEQUENCE [LARGE SCALE GENOMIC DNA]</scope>
    <source>
        <strain evidence="3">CHO K1 cell line</strain>
    </source>
</reference>
<gene>
    <name evidence="2" type="ORF">I79_000229</name>
</gene>